<dbReference type="Pfam" id="PF13585">
    <property type="entry name" value="CHU_C"/>
    <property type="match status" value="1"/>
</dbReference>
<dbReference type="GO" id="GO:0016020">
    <property type="term" value="C:membrane"/>
    <property type="evidence" value="ECO:0007669"/>
    <property type="project" value="InterPro"/>
</dbReference>
<sequence length="1086" mass="119910">MERRIKTVLQVLLALFLVVPTYAQLRIIHCQPQTYSSVFLPGDSIKIEFNKEPATSFIFDNIVINGRYKGRYSFNYSIDGRFLYLYGLRGIIGGDLLRVELLSGLRAADGDALDSPYSFEFWVKYQFGNFFDEYAEMKLIPINADNPHNSFLTAIDLVGKGNADLILGNSEGNTITVFSNLLTPEGQSFNEGNTYGVGDRPVQAVSADFDADGAVDVAVVCNNSNELYIFWGNNTSALLEPTVIHTGYRPIAAAVLDVNNDGISDIAVALSGEDKVVVYSSTGNRTFTVSNEISTEQSPTDVAVADLTLDGLPDLLIAQGNPRSIALWRKEGSGFAKRSQVVLEKRPTRIIVENVNLASAQPEIIVSANDVSLLGKQGAVEKQHLYLIEYEMNTGALSLVQKIASGSSAYALQTTNLNASYNNTKEVLYAEYDGGRLSDRSTNGSTILENSQTIYGRENLRDFICLDFNGDGAADIAAAGHFAYNIDYIGTSFPRIGIPAYLDRIDFGDVFITQSKTVGFAVENKSSQDMNITATVVTQNAVYSATPVHFILSARDTQRIEITFAPLEPIRYNNGYLEISSDDSLFETKRIQLIGQGVRPELAITPSELDFGVVPQGEQKELSLLLTNPGNTILRISSITNMLRAIFNLNTRNLDIPASGSAQIYATFTPDQLNAAFIDTFYIQTNDPLYPVYKVPLLGKASNKPPSIIGPERIEVVEHSSFQAVYNAVDPDSEEVSVRIDENISWVTVEAGKREVSGTAPEGAQDAEFWVYANDGYLEDTMRVTIDVIPVNDPPRITGPGPISVFENEKIEFRIQTSDPENDPLKTTVRGLPAGASFDAATGTFLWQTGFDDAGLYNLLFITEETNRPLPLRDSLQLRLEVKDRLPDLYITQLETMEKSVTVFKETTLHMAFANTSAPLTGSFSVKVTNEGAAVWDTSITNMVLDQTIYKKIAVKIRKVSSNKIKMWVDYQNSIRETNENNNIQEIVVSATPGKLIVRPNPFTPNNDQKNDRAVFDMTKLVYTSPQLIIYDVQGRKIRTVADRSGQYMYWDGKDDNGNLTLPGLYLYILKDGQDEIARGMIVVAL</sequence>
<dbReference type="EMBL" id="DRQG01000129">
    <property type="protein sequence ID" value="HGY56764.1"/>
    <property type="molecule type" value="Genomic_DNA"/>
</dbReference>
<dbReference type="InterPro" id="IPR013517">
    <property type="entry name" value="FG-GAP"/>
</dbReference>
<dbReference type="PANTHER" id="PTHR44103">
    <property type="entry name" value="PROPROTEIN CONVERTASE P"/>
    <property type="match status" value="1"/>
</dbReference>
<dbReference type="InterPro" id="IPR053879">
    <property type="entry name" value="HYDIN_VesB_CFA65-like_Ig"/>
</dbReference>
<evidence type="ECO:0000256" key="2">
    <source>
        <dbReference type="ARBA" id="ARBA00004496"/>
    </source>
</evidence>
<keyword evidence="3" id="KW-0963">Cytoplasm</keyword>
<evidence type="ECO:0000256" key="6">
    <source>
        <dbReference type="ARBA" id="ARBA00023273"/>
    </source>
</evidence>
<evidence type="ECO:0008006" key="10">
    <source>
        <dbReference type="Google" id="ProtNLM"/>
    </source>
</evidence>
<keyword evidence="4" id="KW-0732">Signal</keyword>
<keyword evidence="6" id="KW-0966">Cell projection</keyword>
<dbReference type="SUPFAM" id="SSF49313">
    <property type="entry name" value="Cadherin-like"/>
    <property type="match status" value="2"/>
</dbReference>
<dbReference type="AlphaFoldDB" id="A0A7V4WVV5"/>
<name>A0A7V4WVV5_CALAY</name>
<evidence type="ECO:0000259" key="8">
    <source>
        <dbReference type="Pfam" id="PF22544"/>
    </source>
</evidence>
<feature type="domain" description="HYDIN/VesB/CFA65-like Ig-like" evidence="8">
    <location>
        <begin position="600"/>
        <end position="687"/>
    </location>
</feature>
<dbReference type="InterPro" id="IPR013783">
    <property type="entry name" value="Ig-like_fold"/>
</dbReference>
<evidence type="ECO:0000256" key="4">
    <source>
        <dbReference type="ARBA" id="ARBA00022729"/>
    </source>
</evidence>
<evidence type="ECO:0000313" key="9">
    <source>
        <dbReference type="EMBL" id="HGY56764.1"/>
    </source>
</evidence>
<dbReference type="Gene3D" id="2.130.10.130">
    <property type="entry name" value="Integrin alpha, N-terminal"/>
    <property type="match status" value="1"/>
</dbReference>
<dbReference type="Pfam" id="PF13517">
    <property type="entry name" value="FG-GAP_3"/>
    <property type="match status" value="1"/>
</dbReference>
<dbReference type="Pfam" id="PF22544">
    <property type="entry name" value="HYDIN_VesB_CFA65-like_Ig"/>
    <property type="match status" value="1"/>
</dbReference>
<evidence type="ECO:0000256" key="3">
    <source>
        <dbReference type="ARBA" id="ARBA00022490"/>
    </source>
</evidence>
<dbReference type="InterPro" id="IPR011635">
    <property type="entry name" value="CARDB"/>
</dbReference>
<evidence type="ECO:0000259" key="7">
    <source>
        <dbReference type="Pfam" id="PF07705"/>
    </source>
</evidence>
<protein>
    <recommendedName>
        <fullName evidence="10">Choice-of-anchor D domain-containing protein</fullName>
    </recommendedName>
</protein>
<gene>
    <name evidence="9" type="ORF">ENK44_13745</name>
</gene>
<reference evidence="9" key="1">
    <citation type="journal article" date="2020" name="mSystems">
        <title>Genome- and Community-Level Interaction Insights into Carbon Utilization and Element Cycling Functions of Hydrothermarchaeota in Hydrothermal Sediment.</title>
        <authorList>
            <person name="Zhou Z."/>
            <person name="Liu Y."/>
            <person name="Xu W."/>
            <person name="Pan J."/>
            <person name="Luo Z.H."/>
            <person name="Li M."/>
        </authorList>
    </citation>
    <scope>NUCLEOTIDE SEQUENCE [LARGE SCALE GENOMIC DNA]</scope>
    <source>
        <strain evidence="9">HyVt-577</strain>
    </source>
</reference>
<comment type="subcellular location">
    <subcellularLocation>
        <location evidence="1">Cell projection</location>
        <location evidence="1">Cilium</location>
    </subcellularLocation>
    <subcellularLocation>
        <location evidence="2">Cytoplasm</location>
    </subcellularLocation>
</comment>
<dbReference type="GO" id="GO:0005509">
    <property type="term" value="F:calcium ion binding"/>
    <property type="evidence" value="ECO:0007669"/>
    <property type="project" value="InterPro"/>
</dbReference>
<dbReference type="Gene3D" id="2.60.40.10">
    <property type="entry name" value="Immunoglobulins"/>
    <property type="match status" value="4"/>
</dbReference>
<evidence type="ECO:0000256" key="1">
    <source>
        <dbReference type="ARBA" id="ARBA00004138"/>
    </source>
</evidence>
<feature type="domain" description="CARDB" evidence="7">
    <location>
        <begin position="887"/>
        <end position="984"/>
    </location>
</feature>
<dbReference type="Pfam" id="PF07705">
    <property type="entry name" value="CARDB"/>
    <property type="match status" value="1"/>
</dbReference>
<dbReference type="Gene3D" id="2.60.40.4070">
    <property type="match status" value="1"/>
</dbReference>
<keyword evidence="5" id="KW-0969">Cilium</keyword>
<dbReference type="Pfam" id="PF05345">
    <property type="entry name" value="He_PIG"/>
    <property type="match status" value="1"/>
</dbReference>
<comment type="caution">
    <text evidence="9">The sequence shown here is derived from an EMBL/GenBank/DDBJ whole genome shotgun (WGS) entry which is preliminary data.</text>
</comment>
<evidence type="ECO:0000256" key="5">
    <source>
        <dbReference type="ARBA" id="ARBA00023069"/>
    </source>
</evidence>
<dbReference type="PANTHER" id="PTHR44103:SF1">
    <property type="entry name" value="PROPROTEIN CONVERTASE P"/>
    <property type="match status" value="1"/>
</dbReference>
<dbReference type="InterPro" id="IPR028994">
    <property type="entry name" value="Integrin_alpha_N"/>
</dbReference>
<proteinExistence type="predicted"/>
<dbReference type="SUPFAM" id="SSF69318">
    <property type="entry name" value="Integrin alpha N-terminal domain"/>
    <property type="match status" value="1"/>
</dbReference>
<accession>A0A7V4WVV5</accession>
<dbReference type="InterPro" id="IPR015919">
    <property type="entry name" value="Cadherin-like_sf"/>
</dbReference>
<organism evidence="9">
    <name type="scientific">Caldithrix abyssi</name>
    <dbReference type="NCBI Taxonomy" id="187145"/>
    <lineage>
        <taxon>Bacteria</taxon>
        <taxon>Pseudomonadati</taxon>
        <taxon>Calditrichota</taxon>
        <taxon>Calditrichia</taxon>
        <taxon>Calditrichales</taxon>
        <taxon>Calditrichaceae</taxon>
        <taxon>Caldithrix</taxon>
    </lineage>
</organism>
<dbReference type="GO" id="GO:0005737">
    <property type="term" value="C:cytoplasm"/>
    <property type="evidence" value="ECO:0007669"/>
    <property type="project" value="UniProtKB-SubCell"/>
</dbReference>
<dbReference type="Proteomes" id="UP000885779">
    <property type="component" value="Unassembled WGS sequence"/>
</dbReference>